<evidence type="ECO:0000313" key="4">
    <source>
        <dbReference type="EMBL" id="GBG08558.1"/>
    </source>
</evidence>
<dbReference type="InterPro" id="IPR012341">
    <property type="entry name" value="6hp_glycosidase-like_sf"/>
</dbReference>
<dbReference type="InterPro" id="IPR054363">
    <property type="entry name" value="GH95_cat"/>
</dbReference>
<dbReference type="Pfam" id="PF14498">
    <property type="entry name" value="Glyco_hyd_65N_2"/>
    <property type="match status" value="1"/>
</dbReference>
<dbReference type="Proteomes" id="UP000245202">
    <property type="component" value="Unassembled WGS sequence"/>
</dbReference>
<feature type="domain" description="Glycosyl hydrolase family 95 catalytic" evidence="3">
    <location>
        <begin position="621"/>
        <end position="820"/>
    </location>
</feature>
<keyword evidence="5" id="KW-1185">Reference proteome</keyword>
<dbReference type="GO" id="GO:0004560">
    <property type="term" value="F:alpha-L-fucosidase activity"/>
    <property type="evidence" value="ECO:0007669"/>
    <property type="project" value="TreeGrafter"/>
</dbReference>
<dbReference type="GO" id="GO:0005975">
    <property type="term" value="P:carbohydrate metabolic process"/>
    <property type="evidence" value="ECO:0007669"/>
    <property type="project" value="InterPro"/>
</dbReference>
<evidence type="ECO:0000313" key="5">
    <source>
        <dbReference type="Proteomes" id="UP000245202"/>
    </source>
</evidence>
<accession>A0A2R5EU29</accession>
<proteinExistence type="predicted"/>
<dbReference type="EMBL" id="BDQX01000171">
    <property type="protein sequence ID" value="GBG08558.1"/>
    <property type="molecule type" value="Genomic_DNA"/>
</dbReference>
<dbReference type="RefSeq" id="WP_258234992.1">
    <property type="nucleotide sequence ID" value="NZ_BDQX01000171.1"/>
</dbReference>
<name>A0A2R5EU29_9BACL</name>
<gene>
    <name evidence="4" type="ORF">PAT3040_03145</name>
</gene>
<organism evidence="4 5">
    <name type="scientific">Paenibacillus agaridevorans</name>
    <dbReference type="NCBI Taxonomy" id="171404"/>
    <lineage>
        <taxon>Bacteria</taxon>
        <taxon>Bacillati</taxon>
        <taxon>Bacillota</taxon>
        <taxon>Bacilli</taxon>
        <taxon>Bacillales</taxon>
        <taxon>Paenibacillaceae</taxon>
        <taxon>Paenibacillus</taxon>
    </lineage>
</organism>
<dbReference type="Pfam" id="PF22124">
    <property type="entry name" value="Glyco_hydro_95_cat"/>
    <property type="match status" value="2"/>
</dbReference>
<dbReference type="InterPro" id="IPR027414">
    <property type="entry name" value="GH95_N_dom"/>
</dbReference>
<comment type="caution">
    <text evidence="4">The sequence shown here is derived from an EMBL/GenBank/DDBJ whole genome shotgun (WGS) entry which is preliminary data.</text>
</comment>
<feature type="domain" description="Glycosyl hydrolase family 95 N-terminal" evidence="1">
    <location>
        <begin position="50"/>
        <end position="232"/>
    </location>
</feature>
<evidence type="ECO:0000259" key="1">
    <source>
        <dbReference type="Pfam" id="PF14498"/>
    </source>
</evidence>
<feature type="domain" description="Alpha fucosidase A-like C-terminal" evidence="2">
    <location>
        <begin position="823"/>
        <end position="874"/>
    </location>
</feature>
<dbReference type="Gene3D" id="1.50.10.10">
    <property type="match status" value="1"/>
</dbReference>
<sequence length="925" mass="104019">MIGKANIANNGGVKAIIMRWESNRMALSGNAERLYRKGNYARTYAEVPATDPGQAWREGMVSGNGENGYILSGSPYSDCILYQYMWFNFPSPDPREIPEELTGQLDDARRNVFQLNDQWKITHADGRTRKRTFLYTYHPGHQLRLNMANRGTVTEYERWTNYETAETGVRYADEFGEWIRTSFTSREDNVSVMRIERSSAGAKINMTISIDDISGMYKAGNGMNELQYKKLADPNADYIAQIAHYPSYPGSELKDGGYAGLTRVIVVNGSKKRVQLADTNDPLNVGAVQNPAIQVTSADAVYLITQSNRSFDMGNIEDFAGSIHYPLVDELLHHTNAIAAKYQDCSGHFDYEAALAPHAAKHAEEFNAVRFTLEGDDDCKEADNETLINAQKESKSRINHAFMEQVYNQGRYALICCSGSSAPRLYGMWTGEWNPGWRAIYTLDANVNLQISPMNTGHFTFAQLGFIAFFLRNASDFEYNARMSYGMHDAIQVSVNSDGDRAMQVEYDNDYPFQYWNAGASWCLLPIFEYWQCYGNRQIPIQPAMRIHDLKKLLGVRDGGLTNEEFTQLVLKGYLDLEQDILLPLLTKQANFWEQLCTPEYYTDPSGNACYERGKTQLNPGEKYLLIPTYSPENHPIGYNSTITANATMDISAARDGLKMTISIEKAIKREGYEAAVGKWEALLELLPEYKLDKDGALREWAMNEYAENNDHRHLSHLYPAWPAYETQNNMELRKAAIIAVENRNQYNTSDATAGHGWMHKALVCARLKDGDGVVSSLLPMMTDSGYYTSLMTDHDTNRRNDCYCTDTLFGTLGAVNEALLYSNTGEIEVLPALPSEWRSGAITGLMARAGVEVKELSWDFNVITFTLQSVSDHNGIKVRAGLSWIKGMVNGKEAEVHGDELGSYLRIPLSAGNEVRVVLILPNR</sequence>
<evidence type="ECO:0000259" key="3">
    <source>
        <dbReference type="Pfam" id="PF22124"/>
    </source>
</evidence>
<dbReference type="InterPro" id="IPR049053">
    <property type="entry name" value="AFCA-like_C"/>
</dbReference>
<dbReference type="PANTHER" id="PTHR31084:SF0">
    <property type="entry name" value="ALPHA-L-FUCOSIDASE 2"/>
    <property type="match status" value="1"/>
</dbReference>
<evidence type="ECO:0000259" key="2">
    <source>
        <dbReference type="Pfam" id="PF21307"/>
    </source>
</evidence>
<feature type="domain" description="Glycosyl hydrolase family 95 catalytic" evidence="3">
    <location>
        <begin position="351"/>
        <end position="538"/>
    </location>
</feature>
<dbReference type="Pfam" id="PF21307">
    <property type="entry name" value="Glyco_hydro_95_C"/>
    <property type="match status" value="1"/>
</dbReference>
<protein>
    <submittedName>
        <fullName evidence="4">Uncharacterized protein</fullName>
    </submittedName>
</protein>
<dbReference type="AlphaFoldDB" id="A0A2R5EU29"/>
<reference evidence="4 5" key="1">
    <citation type="submission" date="2017-08" db="EMBL/GenBank/DDBJ databases">
        <title>Substantial Increase in Enzyme Production by Combined Drug-Resistance Mutations in Paenibacillus agaridevorans.</title>
        <authorList>
            <person name="Tanaka Y."/>
            <person name="Funane K."/>
            <person name="Hosaka T."/>
            <person name="Shiwa Y."/>
            <person name="Fujita N."/>
            <person name="Miyazaki T."/>
            <person name="Yoshikawa H."/>
            <person name="Murakami K."/>
            <person name="Kasahara K."/>
            <person name="Inaoka T."/>
            <person name="Hiraga Y."/>
            <person name="Ochi K."/>
        </authorList>
    </citation>
    <scope>NUCLEOTIDE SEQUENCE [LARGE SCALE GENOMIC DNA]</scope>
    <source>
        <strain evidence="4 5">T-3040</strain>
    </source>
</reference>
<dbReference type="PANTHER" id="PTHR31084">
    <property type="entry name" value="ALPHA-L-FUCOSIDASE 2"/>
    <property type="match status" value="1"/>
</dbReference>
<dbReference type="InterPro" id="IPR008928">
    <property type="entry name" value="6-hairpin_glycosidase_sf"/>
</dbReference>
<dbReference type="SUPFAM" id="SSF48208">
    <property type="entry name" value="Six-hairpin glycosidases"/>
    <property type="match status" value="1"/>
</dbReference>